<proteinExistence type="predicted"/>
<dbReference type="GeneID" id="87830925"/>
<dbReference type="RefSeq" id="XP_062642112.1">
    <property type="nucleotide sequence ID" value="XM_062794156.1"/>
</dbReference>
<reference evidence="1" key="2">
    <citation type="submission" date="2023-05" db="EMBL/GenBank/DDBJ databases">
        <authorList>
            <consortium name="Lawrence Berkeley National Laboratory"/>
            <person name="Steindorff A."/>
            <person name="Hensen N."/>
            <person name="Bonometti L."/>
            <person name="Westerberg I."/>
            <person name="Brannstrom I.O."/>
            <person name="Guillou S."/>
            <person name="Cros-Aarteil S."/>
            <person name="Calhoun S."/>
            <person name="Haridas S."/>
            <person name="Kuo A."/>
            <person name="Mondo S."/>
            <person name="Pangilinan J."/>
            <person name="Riley R."/>
            <person name="Labutti K."/>
            <person name="Andreopoulos B."/>
            <person name="Lipzen A."/>
            <person name="Chen C."/>
            <person name="Yanf M."/>
            <person name="Daum C."/>
            <person name="Ng V."/>
            <person name="Clum A."/>
            <person name="Ohm R."/>
            <person name="Martin F."/>
            <person name="Silar P."/>
            <person name="Natvig D."/>
            <person name="Lalanne C."/>
            <person name="Gautier V."/>
            <person name="Ament-Velasquez S.L."/>
            <person name="Kruys A."/>
            <person name="Hutchinson M.I."/>
            <person name="Powell A.J."/>
            <person name="Barry K."/>
            <person name="Miller A.N."/>
            <person name="Grigoriev I.V."/>
            <person name="Debuchy R."/>
            <person name="Gladieux P."/>
            <person name="Thoren M.H."/>
            <person name="Johannesson H."/>
        </authorList>
    </citation>
    <scope>NUCLEOTIDE SEQUENCE</scope>
    <source>
        <strain evidence="1">CBS 731.68</strain>
    </source>
</reference>
<keyword evidence="2" id="KW-1185">Reference proteome</keyword>
<evidence type="ECO:0000313" key="2">
    <source>
        <dbReference type="Proteomes" id="UP001302602"/>
    </source>
</evidence>
<name>A0AAN6TPQ5_9PEZI</name>
<accession>A0AAN6TPQ5</accession>
<dbReference type="EMBL" id="MU853271">
    <property type="protein sequence ID" value="KAK4118339.1"/>
    <property type="molecule type" value="Genomic_DNA"/>
</dbReference>
<sequence length="115" mass="12709">MPHKTDDRESAFVDFLPVVIRQHVKRQFSNGTLIGVKLTENNTILGNKRASPLFFRLFSSKGEFFSSPHDPIVPAHGHRRAHICSHFAADGPGSGHSPSRGLYNGRCQSRRACAA</sequence>
<reference evidence="1" key="1">
    <citation type="journal article" date="2023" name="Mol. Phylogenet. Evol.">
        <title>Genome-scale phylogeny and comparative genomics of the fungal order Sordariales.</title>
        <authorList>
            <person name="Hensen N."/>
            <person name="Bonometti L."/>
            <person name="Westerberg I."/>
            <person name="Brannstrom I.O."/>
            <person name="Guillou S."/>
            <person name="Cros-Aarteil S."/>
            <person name="Calhoun S."/>
            <person name="Haridas S."/>
            <person name="Kuo A."/>
            <person name="Mondo S."/>
            <person name="Pangilinan J."/>
            <person name="Riley R."/>
            <person name="LaButti K."/>
            <person name="Andreopoulos B."/>
            <person name="Lipzen A."/>
            <person name="Chen C."/>
            <person name="Yan M."/>
            <person name="Daum C."/>
            <person name="Ng V."/>
            <person name="Clum A."/>
            <person name="Steindorff A."/>
            <person name="Ohm R.A."/>
            <person name="Martin F."/>
            <person name="Silar P."/>
            <person name="Natvig D.O."/>
            <person name="Lalanne C."/>
            <person name="Gautier V."/>
            <person name="Ament-Velasquez S.L."/>
            <person name="Kruys A."/>
            <person name="Hutchinson M.I."/>
            <person name="Powell A.J."/>
            <person name="Barry K."/>
            <person name="Miller A.N."/>
            <person name="Grigoriev I.V."/>
            <person name="Debuchy R."/>
            <person name="Gladieux P."/>
            <person name="Hiltunen Thoren M."/>
            <person name="Johannesson H."/>
        </authorList>
    </citation>
    <scope>NUCLEOTIDE SEQUENCE</scope>
    <source>
        <strain evidence="1">CBS 731.68</strain>
    </source>
</reference>
<gene>
    <name evidence="1" type="ORF">N657DRAFT_651374</name>
</gene>
<dbReference type="Proteomes" id="UP001302602">
    <property type="component" value="Unassembled WGS sequence"/>
</dbReference>
<evidence type="ECO:0000313" key="1">
    <source>
        <dbReference type="EMBL" id="KAK4118339.1"/>
    </source>
</evidence>
<comment type="caution">
    <text evidence="1">The sequence shown here is derived from an EMBL/GenBank/DDBJ whole genome shotgun (WGS) entry which is preliminary data.</text>
</comment>
<protein>
    <submittedName>
        <fullName evidence="1">Uncharacterized protein</fullName>
    </submittedName>
</protein>
<dbReference type="AlphaFoldDB" id="A0AAN6TPQ5"/>
<organism evidence="1 2">
    <name type="scientific">Parathielavia appendiculata</name>
    <dbReference type="NCBI Taxonomy" id="2587402"/>
    <lineage>
        <taxon>Eukaryota</taxon>
        <taxon>Fungi</taxon>
        <taxon>Dikarya</taxon>
        <taxon>Ascomycota</taxon>
        <taxon>Pezizomycotina</taxon>
        <taxon>Sordariomycetes</taxon>
        <taxon>Sordariomycetidae</taxon>
        <taxon>Sordariales</taxon>
        <taxon>Chaetomiaceae</taxon>
        <taxon>Parathielavia</taxon>
    </lineage>
</organism>